<evidence type="ECO:0000256" key="1">
    <source>
        <dbReference type="ARBA" id="ARBA00022801"/>
    </source>
</evidence>
<dbReference type="InterPro" id="IPR035909">
    <property type="entry name" value="CheB_C"/>
</dbReference>
<feature type="active site" evidence="4">
    <location>
        <position position="13"/>
    </location>
</feature>
<reference evidence="7" key="1">
    <citation type="submission" date="2016-10" db="EMBL/GenBank/DDBJ databases">
        <authorList>
            <person name="Wibberg D."/>
        </authorList>
    </citation>
    <scope>NUCLEOTIDE SEQUENCE [LARGE SCALE GENOMIC DNA]</scope>
</reference>
<evidence type="ECO:0000256" key="3">
    <source>
        <dbReference type="ARBA" id="ARBA00048267"/>
    </source>
</evidence>
<evidence type="ECO:0000313" key="7">
    <source>
        <dbReference type="Proteomes" id="UP000187891"/>
    </source>
</evidence>
<comment type="catalytic activity">
    <reaction evidence="3">
        <text>[protein]-L-glutamate 5-O-methyl ester + H2O = L-glutamyl-[protein] + methanol + H(+)</text>
        <dbReference type="Rhea" id="RHEA:23236"/>
        <dbReference type="Rhea" id="RHEA-COMP:10208"/>
        <dbReference type="Rhea" id="RHEA-COMP:10311"/>
        <dbReference type="ChEBI" id="CHEBI:15377"/>
        <dbReference type="ChEBI" id="CHEBI:15378"/>
        <dbReference type="ChEBI" id="CHEBI:17790"/>
        <dbReference type="ChEBI" id="CHEBI:29973"/>
        <dbReference type="ChEBI" id="CHEBI:82795"/>
        <dbReference type="EC" id="3.1.1.61"/>
    </reaction>
</comment>
<dbReference type="RefSeq" id="WP_077123121.1">
    <property type="nucleotide sequence ID" value="NZ_FMUE01000025.1"/>
</dbReference>
<keyword evidence="4" id="KW-0145">Chemotaxis</keyword>
<dbReference type="PANTHER" id="PTHR42872">
    <property type="entry name" value="PROTEIN-GLUTAMATE METHYLESTERASE/PROTEIN-GLUTAMINE GLUTAMINASE"/>
    <property type="match status" value="1"/>
</dbReference>
<dbReference type="Proteomes" id="UP000187891">
    <property type="component" value="Unassembled WGS sequence"/>
</dbReference>
<protein>
    <recommendedName>
        <fullName evidence="2">protein-glutamate methylesterase</fullName>
        <ecNumber evidence="2">3.1.1.61</ecNumber>
    </recommendedName>
</protein>
<feature type="active site" evidence="4">
    <location>
        <position position="133"/>
    </location>
</feature>
<dbReference type="GO" id="GO:0006935">
    <property type="term" value="P:chemotaxis"/>
    <property type="evidence" value="ECO:0007669"/>
    <property type="project" value="UniProtKB-UniRule"/>
</dbReference>
<dbReference type="CDD" id="cd16433">
    <property type="entry name" value="CheB"/>
    <property type="match status" value="1"/>
</dbReference>
<name>A0A1R3U2Y2_9HYPH</name>
<evidence type="ECO:0000313" key="6">
    <source>
        <dbReference type="EMBL" id="SCX35979.1"/>
    </source>
</evidence>
<dbReference type="PANTHER" id="PTHR42872:SF6">
    <property type="entry name" value="PROTEIN-GLUTAMATE METHYLESTERASE_PROTEIN-GLUTAMINE GLUTAMINASE"/>
    <property type="match status" value="1"/>
</dbReference>
<organism evidence="6 7">
    <name type="scientific">Agrobacterium rosae</name>
    <dbReference type="NCBI Taxonomy" id="1972867"/>
    <lineage>
        <taxon>Bacteria</taxon>
        <taxon>Pseudomonadati</taxon>
        <taxon>Pseudomonadota</taxon>
        <taxon>Alphaproteobacteria</taxon>
        <taxon>Hyphomicrobiales</taxon>
        <taxon>Rhizobiaceae</taxon>
        <taxon>Rhizobium/Agrobacterium group</taxon>
        <taxon>Agrobacterium</taxon>
    </lineage>
</organism>
<feature type="domain" description="CheB-type methylesterase" evidence="5">
    <location>
        <begin position="1"/>
        <end position="189"/>
    </location>
</feature>
<dbReference type="InterPro" id="IPR000673">
    <property type="entry name" value="Sig_transdc_resp-reg_Me-estase"/>
</dbReference>
<dbReference type="SUPFAM" id="SSF52738">
    <property type="entry name" value="Methylesterase CheB, C-terminal domain"/>
    <property type="match status" value="1"/>
</dbReference>
<dbReference type="Pfam" id="PF01339">
    <property type="entry name" value="CheB_methylest"/>
    <property type="match status" value="1"/>
</dbReference>
<dbReference type="PROSITE" id="PS50122">
    <property type="entry name" value="CHEB"/>
    <property type="match status" value="1"/>
</dbReference>
<proteinExistence type="predicted"/>
<dbReference type="GO" id="GO:0000156">
    <property type="term" value="F:phosphorelay response regulator activity"/>
    <property type="evidence" value="ECO:0007669"/>
    <property type="project" value="InterPro"/>
</dbReference>
<dbReference type="AlphaFoldDB" id="A0A1R3U2Y2"/>
<dbReference type="EC" id="3.1.1.61" evidence="2"/>
<sequence length="189" mass="19763">MGEKYRALIIGASAGALEALSTILPALSSDFGMPVFVIVHVPPGKRSVLAEIFDAKCSLRALEPEDKEPIKSGVIYFAPPNYHMLIEDAKTIALSSDDEVLFSRPSIDVSFESAAEVWGEGLIGVILTGANHDGARGLRAVANAGGTTLVQDSTGAYASAMPEAAQKACPQALVLPLEQIASHLMSLAS</sequence>
<dbReference type="GO" id="GO:0008984">
    <property type="term" value="F:protein-glutamate methylesterase activity"/>
    <property type="evidence" value="ECO:0007669"/>
    <property type="project" value="UniProtKB-EC"/>
</dbReference>
<evidence type="ECO:0000259" key="5">
    <source>
        <dbReference type="PROSITE" id="PS50122"/>
    </source>
</evidence>
<dbReference type="STRING" id="1907666.DSM25559_5252"/>
<dbReference type="GO" id="GO:0005737">
    <property type="term" value="C:cytoplasm"/>
    <property type="evidence" value="ECO:0007669"/>
    <property type="project" value="InterPro"/>
</dbReference>
<accession>A0A1R3U2Y2</accession>
<dbReference type="Gene3D" id="3.40.50.180">
    <property type="entry name" value="Methylesterase CheB, C-terminal domain"/>
    <property type="match status" value="1"/>
</dbReference>
<keyword evidence="1 4" id="KW-0378">Hydrolase</keyword>
<evidence type="ECO:0000256" key="4">
    <source>
        <dbReference type="PROSITE-ProRule" id="PRU00050"/>
    </source>
</evidence>
<evidence type="ECO:0000256" key="2">
    <source>
        <dbReference type="ARBA" id="ARBA00039140"/>
    </source>
</evidence>
<feature type="active site" evidence="4">
    <location>
        <position position="40"/>
    </location>
</feature>
<gene>
    <name evidence="6" type="primary">cheB_2</name>
    <name evidence="6" type="ORF">DSM25559_5252</name>
</gene>
<dbReference type="EMBL" id="FMUE01000025">
    <property type="protein sequence ID" value="SCX35979.1"/>
    <property type="molecule type" value="Genomic_DNA"/>
</dbReference>